<evidence type="ECO:0000256" key="1">
    <source>
        <dbReference type="SAM" id="MobiDB-lite"/>
    </source>
</evidence>
<comment type="caution">
    <text evidence="2">The sequence shown here is derived from an EMBL/GenBank/DDBJ whole genome shotgun (WGS) entry which is preliminary data.</text>
</comment>
<sequence length="179" mass="20289">MFDSSELYIFSSIDFIDFSSKSTGTSIAMELIISGQTTIWTVQADQSGSIFQTNECLEISTGSSLTEMISMSQQQPSSSANIRSRKSYTLETKLKIFEEFDPHNKNSTLLALSRKYSIPLTNLNYGSNKESNSRQSNKLQHQKMRNMRHLSGSGRPKFYPEIEDELMIWIDSCLSNGLR</sequence>
<organism evidence="2 3">
    <name type="scientific">Polypedilum vanderplanki</name>
    <name type="common">Sleeping chironomid midge</name>
    <dbReference type="NCBI Taxonomy" id="319348"/>
    <lineage>
        <taxon>Eukaryota</taxon>
        <taxon>Metazoa</taxon>
        <taxon>Ecdysozoa</taxon>
        <taxon>Arthropoda</taxon>
        <taxon>Hexapoda</taxon>
        <taxon>Insecta</taxon>
        <taxon>Pterygota</taxon>
        <taxon>Neoptera</taxon>
        <taxon>Endopterygota</taxon>
        <taxon>Diptera</taxon>
        <taxon>Nematocera</taxon>
        <taxon>Chironomoidea</taxon>
        <taxon>Chironomidae</taxon>
        <taxon>Chironominae</taxon>
        <taxon>Polypedilum</taxon>
        <taxon>Polypedilum</taxon>
    </lineage>
</organism>
<gene>
    <name evidence="2" type="ORF">PVAND_010511</name>
</gene>
<dbReference type="Proteomes" id="UP001107558">
    <property type="component" value="Chromosome 1"/>
</dbReference>
<dbReference type="AlphaFoldDB" id="A0A9J6CGG9"/>
<dbReference type="EMBL" id="JADBJN010000001">
    <property type="protein sequence ID" value="KAG5681045.1"/>
    <property type="molecule type" value="Genomic_DNA"/>
</dbReference>
<feature type="region of interest" description="Disordered" evidence="1">
    <location>
        <begin position="125"/>
        <end position="152"/>
    </location>
</feature>
<evidence type="ECO:0000313" key="3">
    <source>
        <dbReference type="Proteomes" id="UP001107558"/>
    </source>
</evidence>
<reference evidence="2" key="1">
    <citation type="submission" date="2021-03" db="EMBL/GenBank/DDBJ databases">
        <title>Chromosome level genome of the anhydrobiotic midge Polypedilum vanderplanki.</title>
        <authorList>
            <person name="Yoshida Y."/>
            <person name="Kikawada T."/>
            <person name="Gusev O."/>
        </authorList>
    </citation>
    <scope>NUCLEOTIDE SEQUENCE</scope>
    <source>
        <strain evidence="2">NIAS01</strain>
        <tissue evidence="2">Whole body or cell culture</tissue>
    </source>
</reference>
<keyword evidence="3" id="KW-1185">Reference proteome</keyword>
<protein>
    <submittedName>
        <fullName evidence="2">Uncharacterized protein</fullName>
    </submittedName>
</protein>
<evidence type="ECO:0000313" key="2">
    <source>
        <dbReference type="EMBL" id="KAG5681045.1"/>
    </source>
</evidence>
<proteinExistence type="predicted"/>
<accession>A0A9J6CGG9</accession>
<name>A0A9J6CGG9_POLVA</name>
<feature type="compositionally biased region" description="Polar residues" evidence="1">
    <location>
        <begin position="125"/>
        <end position="139"/>
    </location>
</feature>